<dbReference type="OrthoDB" id="2990956at2"/>
<dbReference type="Gene3D" id="3.10.450.40">
    <property type="match status" value="1"/>
</dbReference>
<reference evidence="3 4" key="1">
    <citation type="submission" date="2016-11" db="EMBL/GenBank/DDBJ databases">
        <title>Comparative genomics of Acidibacillus ferroxidans species.</title>
        <authorList>
            <person name="Oliveira G."/>
            <person name="Nunes G."/>
            <person name="Oliveira R."/>
            <person name="Araujo F."/>
            <person name="Salim A."/>
            <person name="Scholte L."/>
            <person name="Morais D."/>
            <person name="Nancucheo I."/>
            <person name="Johnson D.B."/>
            <person name="Grail B."/>
            <person name="Bittencourt J."/>
            <person name="Valadares R."/>
        </authorList>
    </citation>
    <scope>NUCLEOTIDE SEQUENCE [LARGE SCALE GENOMIC DNA]</scope>
    <source>
        <strain evidence="3 4">Y002</strain>
    </source>
</reference>
<evidence type="ECO:0000313" key="3">
    <source>
        <dbReference type="EMBL" id="PWI57080.1"/>
    </source>
</evidence>
<organism evidence="3 4">
    <name type="scientific">Sulfoacidibacillus thermotolerans</name>
    <name type="common">Acidibacillus sulfuroxidans</name>
    <dbReference type="NCBI Taxonomy" id="1765684"/>
    <lineage>
        <taxon>Bacteria</taxon>
        <taxon>Bacillati</taxon>
        <taxon>Bacillota</taxon>
        <taxon>Bacilli</taxon>
        <taxon>Bacillales</taxon>
        <taxon>Alicyclobacillaceae</taxon>
        <taxon>Sulfoacidibacillus</taxon>
    </lineage>
</organism>
<keyword evidence="1" id="KW-0472">Membrane</keyword>
<name>A0A2U3D713_SULT2</name>
<feature type="domain" description="Cell wall elongation regulator TseB-like" evidence="2">
    <location>
        <begin position="41"/>
        <end position="83"/>
    </location>
</feature>
<evidence type="ECO:0000256" key="1">
    <source>
        <dbReference type="SAM" id="Phobius"/>
    </source>
</evidence>
<protein>
    <recommendedName>
        <fullName evidence="2">Cell wall elongation regulator TseB-like domain-containing protein</fullName>
    </recommendedName>
</protein>
<dbReference type="Proteomes" id="UP000245380">
    <property type="component" value="Unassembled WGS sequence"/>
</dbReference>
<proteinExistence type="predicted"/>
<dbReference type="Pfam" id="PF17881">
    <property type="entry name" value="TseB"/>
    <property type="match status" value="1"/>
</dbReference>
<keyword evidence="1" id="KW-0812">Transmembrane</keyword>
<accession>A0A2U3D713</accession>
<keyword evidence="4" id="KW-1185">Reference proteome</keyword>
<feature type="transmembrane region" description="Helical" evidence="1">
    <location>
        <begin position="5"/>
        <end position="28"/>
    </location>
</feature>
<dbReference type="InterPro" id="IPR041401">
    <property type="entry name" value="TseB-like_dom"/>
</dbReference>
<gene>
    <name evidence="3" type="ORF">BM613_10545</name>
</gene>
<dbReference type="InterPro" id="IPR046350">
    <property type="entry name" value="Cystatin_sf"/>
</dbReference>
<dbReference type="AlphaFoldDB" id="A0A2U3D713"/>
<evidence type="ECO:0000259" key="2">
    <source>
        <dbReference type="Pfam" id="PF17881"/>
    </source>
</evidence>
<dbReference type="RefSeq" id="WP_109431162.1">
    <property type="nucleotide sequence ID" value="NZ_MPDK01000019.1"/>
</dbReference>
<dbReference type="EMBL" id="MPDK01000019">
    <property type="protein sequence ID" value="PWI57080.1"/>
    <property type="molecule type" value="Genomic_DNA"/>
</dbReference>
<evidence type="ECO:0000313" key="4">
    <source>
        <dbReference type="Proteomes" id="UP000245380"/>
    </source>
</evidence>
<keyword evidence="1" id="KW-1133">Transmembrane helix</keyword>
<comment type="caution">
    <text evidence="3">The sequence shown here is derived from an EMBL/GenBank/DDBJ whole genome shotgun (WGS) entry which is preliminary data.</text>
</comment>
<sequence>MKRKVLYTVVSLAVIFICVVILVIVWILPYLTSTNSTLETATLFALDHTPLQHVQSAVIYTGEPSDVTVTGTDALGRPLYVFVRNQQAIVVYQSQTISEARAIAAVNALHAPIVSIVSAVPGLVDKNLNTPLSAKASGNAVWQVTARLADGGFLVAYVDMYTGRMLFQFQTNRLPQVE</sequence>
<dbReference type="SUPFAM" id="SSF54403">
    <property type="entry name" value="Cystatin/monellin"/>
    <property type="match status" value="1"/>
</dbReference>